<evidence type="ECO:0000313" key="13">
    <source>
        <dbReference type="EMBL" id="EJC80091.1"/>
    </source>
</evidence>
<evidence type="ECO:0000256" key="5">
    <source>
        <dbReference type="ARBA" id="ARBA00022833"/>
    </source>
</evidence>
<dbReference type="InterPro" id="IPR017871">
    <property type="entry name" value="ABC_transporter-like_CS"/>
</dbReference>
<keyword evidence="7" id="KW-0864">Zinc transport</keyword>
<dbReference type="PANTHER" id="PTHR42734:SF9">
    <property type="entry name" value="ZINC IMPORT ATP-BINDING PROTEIN ZNUC"/>
    <property type="match status" value="1"/>
</dbReference>
<reference evidence="13 14" key="1">
    <citation type="submission" date="2012-02" db="EMBL/GenBank/DDBJ databases">
        <title>Improved High-Quality Draft Sequence of Rhizobium leguminosarum bv. trifolii WSM2297.</title>
        <authorList>
            <consortium name="US DOE Joint Genome Institute"/>
            <person name="Lucas S."/>
            <person name="Han J."/>
            <person name="Lapidus A."/>
            <person name="Cheng J.-F."/>
            <person name="Goodwin L."/>
            <person name="Pitluck S."/>
            <person name="Peters L."/>
            <person name="Ovchinnikova G."/>
            <person name="Zhang X."/>
            <person name="Detter J.C."/>
            <person name="Han C."/>
            <person name="Tapia R."/>
            <person name="Land M."/>
            <person name="Hauser L."/>
            <person name="Kyrpides N."/>
            <person name="Ivanova N."/>
            <person name="Pagani I."/>
            <person name="Brau L."/>
            <person name="Yates R."/>
            <person name="O'Hara G."/>
            <person name="Rui T."/>
            <person name="Howieson J."/>
            <person name="Reeve W."/>
            <person name="Woyke T."/>
        </authorList>
    </citation>
    <scope>NUCLEOTIDE SEQUENCE [LARGE SCALE GENOMIC DNA]</scope>
    <source>
        <strain evidence="13 14">WSM2297</strain>
    </source>
</reference>
<evidence type="ECO:0000256" key="7">
    <source>
        <dbReference type="ARBA" id="ARBA00022906"/>
    </source>
</evidence>
<keyword evidence="10" id="KW-0472">Membrane</keyword>
<protein>
    <submittedName>
        <fullName evidence="13">ATPase component of Mn/Zn ABC-type transporter</fullName>
    </submittedName>
</protein>
<evidence type="ECO:0000256" key="2">
    <source>
        <dbReference type="ARBA" id="ARBA00022448"/>
    </source>
</evidence>
<dbReference type="SMART" id="SM00382">
    <property type="entry name" value="AAA"/>
    <property type="match status" value="1"/>
</dbReference>
<keyword evidence="2" id="KW-0813">Transport</keyword>
<feature type="compositionally biased region" description="Basic and acidic residues" evidence="11">
    <location>
        <begin position="243"/>
        <end position="299"/>
    </location>
</feature>
<evidence type="ECO:0000256" key="11">
    <source>
        <dbReference type="SAM" id="MobiDB-lite"/>
    </source>
</evidence>
<keyword evidence="4" id="KW-0547">Nucleotide-binding</keyword>
<evidence type="ECO:0000256" key="1">
    <source>
        <dbReference type="ARBA" id="ARBA00005417"/>
    </source>
</evidence>
<organism evidence="13 14">
    <name type="scientific">Rhizobium leguminosarum bv. trifolii WSM2297</name>
    <dbReference type="NCBI Taxonomy" id="754762"/>
    <lineage>
        <taxon>Bacteria</taxon>
        <taxon>Pseudomonadati</taxon>
        <taxon>Pseudomonadota</taxon>
        <taxon>Alphaproteobacteria</taxon>
        <taxon>Hyphomicrobiales</taxon>
        <taxon>Rhizobiaceae</taxon>
        <taxon>Rhizobium/Agrobacterium group</taxon>
        <taxon>Rhizobium</taxon>
    </lineage>
</organism>
<dbReference type="InterPro" id="IPR003593">
    <property type="entry name" value="AAA+_ATPase"/>
</dbReference>
<dbReference type="EMBL" id="JH719395">
    <property type="protein sequence ID" value="EJC80091.1"/>
    <property type="molecule type" value="Genomic_DNA"/>
</dbReference>
<evidence type="ECO:0000256" key="6">
    <source>
        <dbReference type="ARBA" id="ARBA00022840"/>
    </source>
</evidence>
<dbReference type="GO" id="GO:0010043">
    <property type="term" value="P:response to zinc ion"/>
    <property type="evidence" value="ECO:0007669"/>
    <property type="project" value="TreeGrafter"/>
</dbReference>
<gene>
    <name evidence="13" type="ORF">Rleg4DRAFT_1700</name>
</gene>
<evidence type="ECO:0000313" key="14">
    <source>
        <dbReference type="Proteomes" id="UP000005732"/>
    </source>
</evidence>
<evidence type="ECO:0000259" key="12">
    <source>
        <dbReference type="PROSITE" id="PS50893"/>
    </source>
</evidence>
<dbReference type="PANTHER" id="PTHR42734">
    <property type="entry name" value="METAL TRANSPORT SYSTEM ATP-BINDING PROTEIN TM_0124-RELATED"/>
    <property type="match status" value="1"/>
</dbReference>
<keyword evidence="3" id="KW-1003">Cell membrane</keyword>
<dbReference type="GO" id="GO:0005524">
    <property type="term" value="F:ATP binding"/>
    <property type="evidence" value="ECO:0007669"/>
    <property type="project" value="UniProtKB-KW"/>
</dbReference>
<keyword evidence="6" id="KW-0067">ATP-binding</keyword>
<name>J0W2Y0_RHILT</name>
<keyword evidence="8" id="KW-1278">Translocase</keyword>
<keyword evidence="5" id="KW-0862">Zinc</keyword>
<dbReference type="OrthoDB" id="9780942at2"/>
<dbReference type="InterPro" id="IPR050153">
    <property type="entry name" value="Metal_Ion_Import_ABC"/>
</dbReference>
<keyword evidence="9" id="KW-0406">Ion transport</keyword>
<evidence type="ECO:0000256" key="4">
    <source>
        <dbReference type="ARBA" id="ARBA00022741"/>
    </source>
</evidence>
<dbReference type="HOGENOM" id="CLU_000604_1_11_5"/>
<dbReference type="InterPro" id="IPR027417">
    <property type="entry name" value="P-loop_NTPase"/>
</dbReference>
<evidence type="ECO:0000256" key="8">
    <source>
        <dbReference type="ARBA" id="ARBA00022967"/>
    </source>
</evidence>
<evidence type="ECO:0000256" key="9">
    <source>
        <dbReference type="ARBA" id="ARBA00023065"/>
    </source>
</evidence>
<dbReference type="SUPFAM" id="SSF52540">
    <property type="entry name" value="P-loop containing nucleoside triphosphate hydrolases"/>
    <property type="match status" value="1"/>
</dbReference>
<dbReference type="Proteomes" id="UP000005732">
    <property type="component" value="Unassembled WGS sequence"/>
</dbReference>
<evidence type="ECO:0000256" key="10">
    <source>
        <dbReference type="ARBA" id="ARBA00023136"/>
    </source>
</evidence>
<dbReference type="GO" id="GO:0016887">
    <property type="term" value="F:ATP hydrolysis activity"/>
    <property type="evidence" value="ECO:0007669"/>
    <property type="project" value="InterPro"/>
</dbReference>
<evidence type="ECO:0000256" key="3">
    <source>
        <dbReference type="ARBA" id="ARBA00022475"/>
    </source>
</evidence>
<comment type="similarity">
    <text evidence="1">Belongs to the ABC transporter superfamily.</text>
</comment>
<accession>J0W2Y0</accession>
<dbReference type="Pfam" id="PF00005">
    <property type="entry name" value="ABC_tran"/>
    <property type="match status" value="1"/>
</dbReference>
<feature type="domain" description="ABC transporter" evidence="12">
    <location>
        <begin position="13"/>
        <end position="228"/>
    </location>
</feature>
<proteinExistence type="inferred from homology"/>
<dbReference type="InterPro" id="IPR003439">
    <property type="entry name" value="ABC_transporter-like_ATP-bd"/>
</dbReference>
<dbReference type="PROSITE" id="PS50893">
    <property type="entry name" value="ABC_TRANSPORTER_2"/>
    <property type="match status" value="1"/>
</dbReference>
<dbReference type="GO" id="GO:0006829">
    <property type="term" value="P:zinc ion transport"/>
    <property type="evidence" value="ECO:0007669"/>
    <property type="project" value="UniProtKB-KW"/>
</dbReference>
<feature type="region of interest" description="Disordered" evidence="11">
    <location>
        <begin position="240"/>
        <end position="316"/>
    </location>
</feature>
<dbReference type="AlphaFoldDB" id="J0W2Y0"/>
<dbReference type="PROSITE" id="PS00211">
    <property type="entry name" value="ABC_TRANSPORTER_1"/>
    <property type="match status" value="1"/>
</dbReference>
<sequence length="316" mass="34080">MLSPANTKGEPLVSLENVGVLRNGRWLVRGVEFSVSRGEIVTLIGPNGSGKSTSAKAAIGVLKPNEGRVERLAGLKVGYVPQKLAIDWTLPLSVRRLMTLTGPLPESDMRAALEAAGIDHMLDAEVHHLSGGEFQRALMARAIARKPDLLVLDEPVQGVDFSGEIALYDLIKSIRNASGCGILLISHDLHVVMAETDTVICLNGHVCCRGTPEAVSRSPEYVRLFGSRAAQTLAVYSHHHDHTHLPDGRVQHADGTVTDHCHPDDGHHAHAGHEHAHAGDEHAHDGHAHDHAHDHDDHHGHGHAHAHSHRGEGRHA</sequence>
<dbReference type="Gene3D" id="3.40.50.300">
    <property type="entry name" value="P-loop containing nucleotide triphosphate hydrolases"/>
    <property type="match status" value="1"/>
</dbReference>
<dbReference type="RefSeq" id="WP_003580542.1">
    <property type="nucleotide sequence ID" value="NZ_JH719395.1"/>
</dbReference>